<dbReference type="InterPro" id="IPR036259">
    <property type="entry name" value="MFS_trans_sf"/>
</dbReference>
<keyword evidence="4 7" id="KW-0472">Membrane</keyword>
<dbReference type="GO" id="GO:0035348">
    <property type="term" value="P:acetyl-CoA transmembrane transport"/>
    <property type="evidence" value="ECO:0007669"/>
    <property type="project" value="InterPro"/>
</dbReference>
<feature type="region of interest" description="Disordered" evidence="6">
    <location>
        <begin position="908"/>
        <end position="935"/>
    </location>
</feature>
<gene>
    <name evidence="9" type="ORF">H2200_006917</name>
</gene>
<feature type="transmembrane region" description="Helical" evidence="7">
    <location>
        <begin position="484"/>
        <end position="506"/>
    </location>
</feature>
<dbReference type="InterPro" id="IPR024371">
    <property type="entry name" value="AcetylCoA_trans_1-like"/>
</dbReference>
<feature type="transmembrane region" description="Helical" evidence="7">
    <location>
        <begin position="412"/>
        <end position="434"/>
    </location>
</feature>
<feature type="transmembrane region" description="Helical" evidence="7">
    <location>
        <begin position="292"/>
        <end position="320"/>
    </location>
</feature>
<dbReference type="Pfam" id="PF13000">
    <property type="entry name" value="Acatn"/>
    <property type="match status" value="2"/>
</dbReference>
<feature type="compositionally biased region" description="Polar residues" evidence="6">
    <location>
        <begin position="735"/>
        <end position="754"/>
    </location>
</feature>
<dbReference type="InterPro" id="IPR004752">
    <property type="entry name" value="AmpG_permease/AT-1"/>
</dbReference>
<dbReference type="Proteomes" id="UP001172673">
    <property type="component" value="Unassembled WGS sequence"/>
</dbReference>
<feature type="transmembrane region" description="Helical" evidence="7">
    <location>
        <begin position="187"/>
        <end position="209"/>
    </location>
</feature>
<comment type="subcellular location">
    <subcellularLocation>
        <location evidence="1">Membrane</location>
        <topology evidence="1">Multi-pass membrane protein</topology>
    </subcellularLocation>
</comment>
<evidence type="ECO:0000256" key="4">
    <source>
        <dbReference type="ARBA" id="ARBA00023136"/>
    </source>
</evidence>
<evidence type="ECO:0000256" key="5">
    <source>
        <dbReference type="SAM" id="Coils"/>
    </source>
</evidence>
<evidence type="ECO:0000256" key="2">
    <source>
        <dbReference type="ARBA" id="ARBA00022692"/>
    </source>
</evidence>
<dbReference type="Gene3D" id="1.20.1250.20">
    <property type="entry name" value="MFS general substrate transporter like domains"/>
    <property type="match status" value="1"/>
</dbReference>
<accession>A0AA39CIE2</accession>
<evidence type="ECO:0000256" key="6">
    <source>
        <dbReference type="SAM" id="MobiDB-lite"/>
    </source>
</evidence>
<evidence type="ECO:0000256" key="1">
    <source>
        <dbReference type="ARBA" id="ARBA00004141"/>
    </source>
</evidence>
<keyword evidence="2 7" id="KW-0812">Transmembrane</keyword>
<feature type="transmembrane region" description="Helical" evidence="7">
    <location>
        <begin position="454"/>
        <end position="472"/>
    </location>
</feature>
<feature type="coiled-coil region" evidence="5">
    <location>
        <begin position="870"/>
        <end position="906"/>
    </location>
</feature>
<dbReference type="PANTHER" id="PTHR12778">
    <property type="entry name" value="SOLUTE CARRIER FAMILY 33 ACETYL-COA TRANSPORTER -RELATED"/>
    <property type="match status" value="1"/>
</dbReference>
<feature type="transmembrane region" description="Helical" evidence="7">
    <location>
        <begin position="370"/>
        <end position="391"/>
    </location>
</feature>
<feature type="region of interest" description="Disordered" evidence="6">
    <location>
        <begin position="37"/>
        <end position="127"/>
    </location>
</feature>
<keyword evidence="10" id="KW-1185">Reference proteome</keyword>
<feature type="transmembrane region" description="Helical" evidence="7">
    <location>
        <begin position="635"/>
        <end position="654"/>
    </location>
</feature>
<dbReference type="GO" id="GO:0016020">
    <property type="term" value="C:membrane"/>
    <property type="evidence" value="ECO:0007669"/>
    <property type="project" value="UniProtKB-SubCell"/>
</dbReference>
<reference evidence="9" key="1">
    <citation type="submission" date="2022-10" db="EMBL/GenBank/DDBJ databases">
        <title>Culturing micro-colonial fungi from biological soil crusts in the Mojave desert and describing Neophaeococcomyces mojavensis, and introducing the new genera and species Taxawa tesnikishii.</title>
        <authorList>
            <person name="Kurbessoian T."/>
            <person name="Stajich J.E."/>
        </authorList>
    </citation>
    <scope>NUCLEOTIDE SEQUENCE</scope>
    <source>
        <strain evidence="9">TK_41</strain>
    </source>
</reference>
<dbReference type="FunFam" id="1.20.1250.20:FF:000289">
    <property type="entry name" value="Acetyl-coenzyme A transporter 1"/>
    <property type="match status" value="1"/>
</dbReference>
<dbReference type="SUPFAM" id="SSF103473">
    <property type="entry name" value="MFS general substrate transporter"/>
    <property type="match status" value="1"/>
</dbReference>
<feature type="transmembrane region" description="Helical" evidence="7">
    <location>
        <begin position="518"/>
        <end position="543"/>
    </location>
</feature>
<feature type="compositionally biased region" description="Basic and acidic residues" evidence="6">
    <location>
        <begin position="70"/>
        <end position="84"/>
    </location>
</feature>
<evidence type="ECO:0000313" key="10">
    <source>
        <dbReference type="Proteomes" id="UP001172673"/>
    </source>
</evidence>
<feature type="compositionally biased region" description="Polar residues" evidence="6">
    <location>
        <begin position="693"/>
        <end position="706"/>
    </location>
</feature>
<organism evidence="9 10">
    <name type="scientific">Cladophialophora chaetospira</name>
    <dbReference type="NCBI Taxonomy" id="386627"/>
    <lineage>
        <taxon>Eukaryota</taxon>
        <taxon>Fungi</taxon>
        <taxon>Dikarya</taxon>
        <taxon>Ascomycota</taxon>
        <taxon>Pezizomycotina</taxon>
        <taxon>Eurotiomycetes</taxon>
        <taxon>Chaetothyriomycetidae</taxon>
        <taxon>Chaetothyriales</taxon>
        <taxon>Herpotrichiellaceae</taxon>
        <taxon>Cladophialophora</taxon>
    </lineage>
</organism>
<feature type="region of interest" description="Disordered" evidence="6">
    <location>
        <begin position="693"/>
        <end position="764"/>
    </location>
</feature>
<proteinExistence type="predicted"/>
<comment type="caution">
    <text evidence="9">The sequence shown here is derived from an EMBL/GenBank/DDBJ whole genome shotgun (WGS) entry which is preliminary data.</text>
</comment>
<evidence type="ECO:0000256" key="7">
    <source>
        <dbReference type="SAM" id="Phobius"/>
    </source>
</evidence>
<name>A0AA39CIE2_9EURO</name>
<keyword evidence="3 7" id="KW-1133">Transmembrane helix</keyword>
<dbReference type="InterPro" id="IPR019191">
    <property type="entry name" value="Essential_protein_Yae1_N"/>
</dbReference>
<evidence type="ECO:0000256" key="3">
    <source>
        <dbReference type="ARBA" id="ARBA00022989"/>
    </source>
</evidence>
<keyword evidence="5" id="KW-0175">Coiled coil</keyword>
<dbReference type="Pfam" id="PF09811">
    <property type="entry name" value="Yae1_N"/>
    <property type="match status" value="1"/>
</dbReference>
<feature type="region of interest" description="Disordered" evidence="6">
    <location>
        <begin position="153"/>
        <end position="173"/>
    </location>
</feature>
<evidence type="ECO:0000313" key="9">
    <source>
        <dbReference type="EMBL" id="KAJ9609146.1"/>
    </source>
</evidence>
<dbReference type="AlphaFoldDB" id="A0AA39CIE2"/>
<dbReference type="GO" id="GO:0008521">
    <property type="term" value="F:acetyl-CoA transmembrane transporter activity"/>
    <property type="evidence" value="ECO:0007669"/>
    <property type="project" value="InterPro"/>
</dbReference>
<evidence type="ECO:0000259" key="8">
    <source>
        <dbReference type="Pfam" id="PF09811"/>
    </source>
</evidence>
<dbReference type="EMBL" id="JAPDRK010000009">
    <property type="protein sequence ID" value="KAJ9609146.1"/>
    <property type="molecule type" value="Genomic_DNA"/>
</dbReference>
<sequence length="969" mass="106689">MPDSIAEPFTLPLFHARSYSTDHTVLPVHSAHYSTLRPSQEIELNEYNTEKQHQPESSSSSDTASEEQEEGHSDSDTSEKDHLVAESSDPMNRRKSKKNKDKSPRPDLRIKVEQNGHANGHANGDMNSHIEMRRKHVSNDDPTTNVNRAMSREDFSLDREPPPQTPQTPGMVNTSFADLPPKDKRNFLLLCLLYFLQGIPMGLASGSVPFLLKSYLSYGQIGVFSLAIYPYSLKLLWSPIVDAVWSRRFGRRKSWITPIQTISGLSMIYLGGEIDHMMKAAGENDGAGVWNFTGWWFLLVFLCATQDIAVDGWAISLLSIQNISYASTAQTVGLTAGSFLSHTVFLALQAPDFANRWFRTVPQEYGLFTLGGYMAFWGWVYLIVTVGLAVMKKEDKTNEREGIMEVYRSMWAVLKLSNVQTIIIVHLISKIGFVTNDAVTNLKLLDKGFGQANLALVVLIDFPFELGLGYYAGKWSTEYTPLRLWCWAFAARLLAAVFGQVTVMLYPVGPEDAVPVWYMLIVVCAHVYSTFMNTIMFVASAAFHARIADPTIGGTYMTLLATVSNLGGTFPKFFILKMVDLFTRATCIPPTDPDTFLKAHPDATLITSSFSCALEADKNVCVKGGGTCLMQRDGYYITNVVFVILGAVTFWLYIERKALGLQALPLRAWREPKLVAPAPGTVTLVITMEESSSLEHATTTHSAKSQDSPSPTPSSTDTAITEPEQSPGADDDIWDTSSDHFPQTHGNGESISQSHDLDSHPQFMRGDVLSDLPAIRRQHMTDGYREGLSVGKARVMQRGFDAGYPVGVEVGLRVGNVLGILEGIIAALTSSRGKGTSLKAKGSARSNALVDAEFGVNIDNAGSVEGAKVNAQGEEDLKFARSLHARAQEELKISELLKRLDDEKIAAIPDASSSTDDDDGGTTETTMKQQPLPKEIENVLAKWERLVLGALRQEPDEDKATTKELAIET</sequence>
<protein>
    <recommendedName>
        <fullName evidence="8">Essential protein Yae1 N-terminal domain-containing protein</fullName>
    </recommendedName>
</protein>
<feature type="compositionally biased region" description="Basic and acidic residues" evidence="6">
    <location>
        <begin position="101"/>
        <end position="114"/>
    </location>
</feature>
<feature type="domain" description="Essential protein Yae1 N-terminal" evidence="8">
    <location>
        <begin position="783"/>
        <end position="821"/>
    </location>
</feature>
<feature type="compositionally biased region" description="Low complexity" evidence="6">
    <location>
        <begin position="707"/>
        <end position="718"/>
    </location>
</feature>
<dbReference type="PANTHER" id="PTHR12778:SF9">
    <property type="entry name" value="ACETYL-COENZYME A TRANSPORTER 1"/>
    <property type="match status" value="1"/>
</dbReference>